<keyword evidence="2" id="KW-1185">Reference proteome</keyword>
<dbReference type="Proteomes" id="UP001212997">
    <property type="component" value="Unassembled WGS sequence"/>
</dbReference>
<evidence type="ECO:0000313" key="2">
    <source>
        <dbReference type="Proteomes" id="UP001212997"/>
    </source>
</evidence>
<comment type="caution">
    <text evidence="1">The sequence shown here is derived from an EMBL/GenBank/DDBJ whole genome shotgun (WGS) entry which is preliminary data.</text>
</comment>
<dbReference type="EMBL" id="JANAWD010000494">
    <property type="protein sequence ID" value="KAJ3478662.1"/>
    <property type="molecule type" value="Genomic_DNA"/>
</dbReference>
<sequence length="190" mass="21519">MLDIQANDNDDAVFELPSIISQTPLECLVLTLPFGMFGQFLSNLPEVLPPSIKTITLDIRHRIQFEYMFGAETRSALRLVDEAFSKEKYGKLEHFIGGTAPPNGDTILEQVRAVLRDLMPHSYERGILWWGDIYGDPAFIGEKLTVQIPTHLSHVPNGPGSFSYISKRPQEYFVCSTDIFALSRHFVKME</sequence>
<gene>
    <name evidence="1" type="ORF">NLI96_g9605</name>
</gene>
<evidence type="ECO:0000313" key="1">
    <source>
        <dbReference type="EMBL" id="KAJ3478662.1"/>
    </source>
</evidence>
<dbReference type="AlphaFoldDB" id="A0AAD5UVA1"/>
<protein>
    <submittedName>
        <fullName evidence="1">Uncharacterized protein</fullName>
    </submittedName>
</protein>
<organism evidence="1 2">
    <name type="scientific">Meripilus lineatus</name>
    <dbReference type="NCBI Taxonomy" id="2056292"/>
    <lineage>
        <taxon>Eukaryota</taxon>
        <taxon>Fungi</taxon>
        <taxon>Dikarya</taxon>
        <taxon>Basidiomycota</taxon>
        <taxon>Agaricomycotina</taxon>
        <taxon>Agaricomycetes</taxon>
        <taxon>Polyporales</taxon>
        <taxon>Meripilaceae</taxon>
        <taxon>Meripilus</taxon>
    </lineage>
</organism>
<accession>A0AAD5UVA1</accession>
<reference evidence="1" key="1">
    <citation type="submission" date="2022-07" db="EMBL/GenBank/DDBJ databases">
        <title>Genome Sequence of Physisporinus lineatus.</title>
        <authorList>
            <person name="Buettner E."/>
        </authorList>
    </citation>
    <scope>NUCLEOTIDE SEQUENCE</scope>
    <source>
        <strain evidence="1">VT162</strain>
    </source>
</reference>
<name>A0AAD5UVA1_9APHY</name>
<proteinExistence type="predicted"/>